<dbReference type="EMBL" id="BJNB01000004">
    <property type="protein sequence ID" value="GEB96991.1"/>
    <property type="molecule type" value="Genomic_DNA"/>
</dbReference>
<dbReference type="InterPro" id="IPR029058">
    <property type="entry name" value="AB_hydrolase_fold"/>
</dbReference>
<evidence type="ECO:0000313" key="2">
    <source>
        <dbReference type="EMBL" id="GEB96991.1"/>
    </source>
</evidence>
<accession>A0AB73B5S3</accession>
<evidence type="ECO:0000313" key="3">
    <source>
        <dbReference type="Proteomes" id="UP000315353"/>
    </source>
</evidence>
<gene>
    <name evidence="2" type="ORF">CFL01nite_04860</name>
</gene>
<dbReference type="SUPFAM" id="SSF53474">
    <property type="entry name" value="alpha/beta-Hydrolases"/>
    <property type="match status" value="1"/>
</dbReference>
<dbReference type="AlphaFoldDB" id="A0AB73B5S3"/>
<dbReference type="PANTHER" id="PTHR43037">
    <property type="entry name" value="UNNAMED PRODUCT-RELATED"/>
    <property type="match status" value="1"/>
</dbReference>
<reference evidence="2 3" key="1">
    <citation type="submission" date="2019-06" db="EMBL/GenBank/DDBJ databases">
        <title>Whole genome shotgun sequence of Corynebacterium flavescens NBRC 14136.</title>
        <authorList>
            <person name="Hosoyama A."/>
            <person name="Uohara A."/>
            <person name="Ohji S."/>
            <person name="Ichikawa N."/>
        </authorList>
    </citation>
    <scope>NUCLEOTIDE SEQUENCE [LARGE SCALE GENOMIC DNA]</scope>
    <source>
        <strain evidence="2 3">NBRC 14136</strain>
    </source>
</reference>
<dbReference type="InterPro" id="IPR050955">
    <property type="entry name" value="Plant_Biomass_Hydrol_Est"/>
</dbReference>
<evidence type="ECO:0000256" key="1">
    <source>
        <dbReference type="ARBA" id="ARBA00022729"/>
    </source>
</evidence>
<dbReference type="Gene3D" id="3.40.50.1820">
    <property type="entry name" value="alpha/beta hydrolase"/>
    <property type="match status" value="1"/>
</dbReference>
<name>A0AB73B5S3_CORFL</name>
<sequence length="282" mass="30998">MTPMDYTLHRRRIEFQGHTRTFLVVEPSHLGPHPDLLLFFHGSLQSGNVMRRFTNGTFDELAQRTGTVLVYPDGVDRHFNDCRAQLPVAARELGIDDVAFTRELIRLMRAEFSTSRTLACGYSNGGQMVLRLLFDAPGLINRACIFASTLGEGANHAPSNPESAYIPTPVLFMHGTSDPLAPYEGGVAGIDAARTRGPVTSAEWTARHFAALNGADSRPQITAPYPGVKLRRWEADNPVELLTMEGVGHVIPSGNEIDPRLGATTDAFRAANVVERFFGLRR</sequence>
<dbReference type="Proteomes" id="UP000315353">
    <property type="component" value="Unassembled WGS sequence"/>
</dbReference>
<comment type="caution">
    <text evidence="2">The sequence shown here is derived from an EMBL/GenBank/DDBJ whole genome shotgun (WGS) entry which is preliminary data.</text>
</comment>
<proteinExistence type="predicted"/>
<protein>
    <submittedName>
        <fullName evidence="2">Polyhydroxybutyrate depolymerase</fullName>
    </submittedName>
</protein>
<organism evidence="2 3">
    <name type="scientific">Corynebacterium flavescens</name>
    <dbReference type="NCBI Taxonomy" id="28028"/>
    <lineage>
        <taxon>Bacteria</taxon>
        <taxon>Bacillati</taxon>
        <taxon>Actinomycetota</taxon>
        <taxon>Actinomycetes</taxon>
        <taxon>Mycobacteriales</taxon>
        <taxon>Corynebacteriaceae</taxon>
        <taxon>Corynebacterium</taxon>
    </lineage>
</organism>
<dbReference type="PANTHER" id="PTHR43037:SF1">
    <property type="entry name" value="BLL1128 PROTEIN"/>
    <property type="match status" value="1"/>
</dbReference>
<keyword evidence="1" id="KW-0732">Signal</keyword>